<dbReference type="InterPro" id="IPR018200">
    <property type="entry name" value="USP_CS"/>
</dbReference>
<name>A0A0W4ZCN3_PNEC8</name>
<dbReference type="SUPFAM" id="SSF54001">
    <property type="entry name" value="Cysteine proteinases"/>
    <property type="match status" value="1"/>
</dbReference>
<dbReference type="VEuPathDB" id="FungiDB:T552_03049"/>
<dbReference type="PANTHER" id="PTHR24006">
    <property type="entry name" value="UBIQUITIN CARBOXYL-TERMINAL HYDROLASE"/>
    <property type="match status" value="1"/>
</dbReference>
<keyword evidence="3 6" id="KW-0833">Ubl conjugation pathway</keyword>
<feature type="domain" description="USP" evidence="8">
    <location>
        <begin position="159"/>
        <end position="538"/>
    </location>
</feature>
<organism evidence="9 10">
    <name type="scientific">Pneumocystis carinii (strain B80)</name>
    <name type="common">Rat pneumocystis pneumonia agent</name>
    <name type="synonym">Pneumocystis carinii f. sp. carinii</name>
    <dbReference type="NCBI Taxonomy" id="1408658"/>
    <lineage>
        <taxon>Eukaryota</taxon>
        <taxon>Fungi</taxon>
        <taxon>Dikarya</taxon>
        <taxon>Ascomycota</taxon>
        <taxon>Taphrinomycotina</taxon>
        <taxon>Pneumocystomycetes</taxon>
        <taxon>Pneumocystaceae</taxon>
        <taxon>Pneumocystis</taxon>
    </lineage>
</organism>
<evidence type="ECO:0000313" key="10">
    <source>
        <dbReference type="Proteomes" id="UP000054454"/>
    </source>
</evidence>
<dbReference type="PROSITE" id="PS50235">
    <property type="entry name" value="USP_3"/>
    <property type="match status" value="1"/>
</dbReference>
<feature type="region of interest" description="Disordered" evidence="7">
    <location>
        <begin position="80"/>
        <end position="102"/>
    </location>
</feature>
<evidence type="ECO:0000256" key="2">
    <source>
        <dbReference type="ARBA" id="ARBA00022670"/>
    </source>
</evidence>
<dbReference type="GO" id="GO:0006508">
    <property type="term" value="P:proteolysis"/>
    <property type="evidence" value="ECO:0007669"/>
    <property type="project" value="UniProtKB-KW"/>
</dbReference>
<evidence type="ECO:0000259" key="8">
    <source>
        <dbReference type="PROSITE" id="PS50235"/>
    </source>
</evidence>
<dbReference type="Gene3D" id="3.90.70.10">
    <property type="entry name" value="Cysteine proteinases"/>
    <property type="match status" value="1"/>
</dbReference>
<keyword evidence="4 6" id="KW-0378">Hydrolase</keyword>
<comment type="catalytic activity">
    <reaction evidence="1 6">
        <text>Thiol-dependent hydrolysis of ester, thioester, amide, peptide and isopeptide bonds formed by the C-terminal Gly of ubiquitin (a 76-residue protein attached to proteins as an intracellular targeting signal).</text>
        <dbReference type="EC" id="3.4.19.12"/>
    </reaction>
</comment>
<comment type="caution">
    <text evidence="9">The sequence shown here is derived from an EMBL/GenBank/DDBJ whole genome shotgun (WGS) entry which is preliminary data.</text>
</comment>
<dbReference type="GO" id="GO:0016579">
    <property type="term" value="P:protein deubiquitination"/>
    <property type="evidence" value="ECO:0007669"/>
    <property type="project" value="InterPro"/>
</dbReference>
<dbReference type="InterPro" id="IPR050164">
    <property type="entry name" value="Peptidase_C19"/>
</dbReference>
<dbReference type="EMBL" id="LFVZ01000014">
    <property type="protein sequence ID" value="KTW26157.1"/>
    <property type="molecule type" value="Genomic_DNA"/>
</dbReference>
<keyword evidence="10" id="KW-1185">Reference proteome</keyword>
<evidence type="ECO:0000256" key="6">
    <source>
        <dbReference type="RuleBase" id="RU366025"/>
    </source>
</evidence>
<gene>
    <name evidence="9" type="ORF">T552_03049</name>
</gene>
<evidence type="ECO:0000313" key="9">
    <source>
        <dbReference type="EMBL" id="KTW26157.1"/>
    </source>
</evidence>
<dbReference type="GeneID" id="28937770"/>
<dbReference type="GO" id="GO:0005634">
    <property type="term" value="C:nucleus"/>
    <property type="evidence" value="ECO:0007669"/>
    <property type="project" value="TreeGrafter"/>
</dbReference>
<dbReference type="PROSITE" id="PS00973">
    <property type="entry name" value="USP_2"/>
    <property type="match status" value="1"/>
</dbReference>
<dbReference type="CDD" id="cd02257">
    <property type="entry name" value="Peptidase_C19"/>
    <property type="match status" value="1"/>
</dbReference>
<evidence type="ECO:0000256" key="4">
    <source>
        <dbReference type="ARBA" id="ARBA00022801"/>
    </source>
</evidence>
<dbReference type="Pfam" id="PF00443">
    <property type="entry name" value="UCH"/>
    <property type="match status" value="1"/>
</dbReference>
<proteinExistence type="inferred from homology"/>
<sequence length="538" mass="61800">MVEQDPGGSQNNHTASNGYFQGHFPMLPWYSVPDKPFPRRRYKCLKCYEMMKRASNSQVQTVISEKKGQTECLTMSNEKKEINEVSEDKEVNKEDTTVQDDSITSKSWSDLLKRPKSGYSNGTLEQTVKKEKPTNNLKEVFECIKMKPEKTKNVLIQPRGLINIGNVCFMNVILQVLVFCPPFYNLLDEIGKKMTHDLVNDTSLISALISFIREFPIIDKPVLNGGTVIKKDDFEEFGEPFIPEYVYMAMRGNKLFDSMRRGHQEDAEEFLGLLLDALHEEFVQEMKSNSDVFPNNVIQYMNCVDFVSANSFDNFQDKNENEWVEVGPKQKTSIMRSATVSESPLTPIFTGNFRSILRVPGMKPSITLEPYRSLQLDIEPLHIGSIEEALQNITQPEVLHGDWHSSLGEKLKATKQVFIETFPQVLILHLKRFIYDNVGGAQKSYKNVHYPLQFEIPPTVMSPHRRVEKNIKFILFAVVYHHGMSTSGGHYTVDLLRQDLHSWIRIDDTHISHILAEHLISSSDSPNRFAYLLFYLRS</sequence>
<dbReference type="InterPro" id="IPR001394">
    <property type="entry name" value="Peptidase_C19_UCH"/>
</dbReference>
<comment type="similarity">
    <text evidence="6">Belongs to the peptidase C19 family.</text>
</comment>
<dbReference type="EC" id="3.4.19.12" evidence="6"/>
<keyword evidence="5 6" id="KW-0788">Thiol protease</keyword>
<evidence type="ECO:0000256" key="3">
    <source>
        <dbReference type="ARBA" id="ARBA00022786"/>
    </source>
</evidence>
<dbReference type="GO" id="GO:0004843">
    <property type="term" value="F:cysteine-type deubiquitinase activity"/>
    <property type="evidence" value="ECO:0007669"/>
    <property type="project" value="UniProtKB-UniRule"/>
</dbReference>
<accession>A0A0W4ZCN3</accession>
<keyword evidence="2 6" id="KW-0645">Protease</keyword>
<dbReference type="InterPro" id="IPR038765">
    <property type="entry name" value="Papain-like_cys_pep_sf"/>
</dbReference>
<dbReference type="RefSeq" id="XP_018224701.1">
    <property type="nucleotide sequence ID" value="XM_018371567.1"/>
</dbReference>
<evidence type="ECO:0000256" key="5">
    <source>
        <dbReference type="ARBA" id="ARBA00022807"/>
    </source>
</evidence>
<dbReference type="InterPro" id="IPR028889">
    <property type="entry name" value="USP"/>
</dbReference>
<reference evidence="10" key="1">
    <citation type="journal article" date="2016" name="Nat. Commun.">
        <title>Genome analysis of three Pneumocystis species reveals adaptation mechanisms to life exclusively in mammalian hosts.</title>
        <authorList>
            <person name="Ma L."/>
            <person name="Chen Z."/>
            <person name="Huang D.W."/>
            <person name="Kutty G."/>
            <person name="Ishihara M."/>
            <person name="Wang H."/>
            <person name="Abouelleil A."/>
            <person name="Bishop L."/>
            <person name="Davey E."/>
            <person name="Deng R."/>
            <person name="Deng X."/>
            <person name="Fan L."/>
            <person name="Fantoni G."/>
            <person name="Fitzgerald M."/>
            <person name="Gogineni E."/>
            <person name="Goldberg J.M."/>
            <person name="Handley G."/>
            <person name="Hu X."/>
            <person name="Huber C."/>
            <person name="Jiao X."/>
            <person name="Jones K."/>
            <person name="Levin J.Z."/>
            <person name="Liu Y."/>
            <person name="Macdonald P."/>
            <person name="Melnikov A."/>
            <person name="Raley C."/>
            <person name="Sassi M."/>
            <person name="Sherman B.T."/>
            <person name="Song X."/>
            <person name="Sykes S."/>
            <person name="Tran B."/>
            <person name="Walsh L."/>
            <person name="Xia Y."/>
            <person name="Yang J."/>
            <person name="Young S."/>
            <person name="Zeng Q."/>
            <person name="Zheng X."/>
            <person name="Stephens R."/>
            <person name="Nusbaum C."/>
            <person name="Birren B.W."/>
            <person name="Azadi P."/>
            <person name="Lempicki R.A."/>
            <person name="Cuomo C.A."/>
            <person name="Kovacs J.A."/>
        </authorList>
    </citation>
    <scope>NUCLEOTIDE SEQUENCE [LARGE SCALE GENOMIC DNA]</scope>
    <source>
        <strain evidence="10">B80</strain>
    </source>
</reference>
<dbReference type="Proteomes" id="UP000054454">
    <property type="component" value="Unassembled WGS sequence"/>
</dbReference>
<evidence type="ECO:0000256" key="7">
    <source>
        <dbReference type="SAM" id="MobiDB-lite"/>
    </source>
</evidence>
<feature type="compositionally biased region" description="Basic and acidic residues" evidence="7">
    <location>
        <begin position="80"/>
        <end position="96"/>
    </location>
</feature>
<protein>
    <recommendedName>
        <fullName evidence="6">Ubiquitin carboxyl-terminal hydrolase</fullName>
        <ecNumber evidence="6">3.4.19.12</ecNumber>
    </recommendedName>
</protein>
<dbReference type="OrthoDB" id="429671at2759"/>
<dbReference type="AlphaFoldDB" id="A0A0W4ZCN3"/>
<evidence type="ECO:0000256" key="1">
    <source>
        <dbReference type="ARBA" id="ARBA00000707"/>
    </source>
</evidence>
<dbReference type="PANTHER" id="PTHR24006:SF687">
    <property type="entry name" value="UBIQUITIN CARBOXYL-TERMINAL HYDROLASE 10"/>
    <property type="match status" value="1"/>
</dbReference>
<dbReference type="GO" id="GO:0005829">
    <property type="term" value="C:cytosol"/>
    <property type="evidence" value="ECO:0007669"/>
    <property type="project" value="TreeGrafter"/>
</dbReference>
<dbReference type="PROSITE" id="PS00972">
    <property type="entry name" value="USP_1"/>
    <property type="match status" value="1"/>
</dbReference>